<accession>A0A2H1J2R4</accession>
<evidence type="ECO:0000313" key="3">
    <source>
        <dbReference type="Proteomes" id="UP000234433"/>
    </source>
</evidence>
<evidence type="ECO:0008006" key="4">
    <source>
        <dbReference type="Google" id="ProtNLM"/>
    </source>
</evidence>
<dbReference type="EMBL" id="FXZD01000003">
    <property type="protein sequence ID" value="SMX81703.1"/>
    <property type="molecule type" value="Genomic_DNA"/>
</dbReference>
<protein>
    <recommendedName>
        <fullName evidence="4">Phage minor structural protein GP20</fullName>
    </recommendedName>
</protein>
<feature type="region of interest" description="Disordered" evidence="1">
    <location>
        <begin position="1"/>
        <end position="93"/>
    </location>
</feature>
<evidence type="ECO:0000313" key="2">
    <source>
        <dbReference type="EMBL" id="SMX81703.1"/>
    </source>
</evidence>
<evidence type="ECO:0000256" key="1">
    <source>
        <dbReference type="SAM" id="MobiDB-lite"/>
    </source>
</evidence>
<dbReference type="Proteomes" id="UP000234433">
    <property type="component" value="Unassembled WGS sequence"/>
</dbReference>
<sequence>MSENTEELSSENGTNPDDLSTAEGTVNVSTTEGEQQNLPSNSGNVPEADNLTQSGEVEADNLLELPPEKLAGMVRDKRKAEASVRTKLRDAEAERDQLATAVKGFRTQAFAAAAKSTQLQSTAVEDALKVVPLEGMLTEDGTIDAAKVKESMQALRRSHPHYFQPVPPSSGPGFSGGPDPSDLNGTAGWSEILHR</sequence>
<proteinExistence type="predicted"/>
<gene>
    <name evidence="2" type="ORF">BANT918_01364</name>
</gene>
<reference evidence="2 3" key="1">
    <citation type="submission" date="2017-03" db="EMBL/GenBank/DDBJ databases">
        <authorList>
            <person name="Afonso C.L."/>
            <person name="Miller P.J."/>
            <person name="Scott M.A."/>
            <person name="Spackman E."/>
            <person name="Goraichik I."/>
            <person name="Dimitrov K.M."/>
            <person name="Suarez D.L."/>
            <person name="Swayne D.E."/>
        </authorList>
    </citation>
    <scope>NUCLEOTIDE SEQUENCE [LARGE SCALE GENOMIC DNA]</scope>
    <source>
        <strain evidence="2 3">CNRZ 918</strain>
    </source>
</reference>
<feature type="compositionally biased region" description="Basic and acidic residues" evidence="1">
    <location>
        <begin position="74"/>
        <end position="93"/>
    </location>
</feature>
<name>A0A2H1J2R4_9MICO</name>
<dbReference type="AlphaFoldDB" id="A0A2H1J2R4"/>
<organism evidence="2 3">
    <name type="scientific">Brevibacterium antiquum CNRZ 918</name>
    <dbReference type="NCBI Taxonomy" id="1255637"/>
    <lineage>
        <taxon>Bacteria</taxon>
        <taxon>Bacillati</taxon>
        <taxon>Actinomycetota</taxon>
        <taxon>Actinomycetes</taxon>
        <taxon>Micrococcales</taxon>
        <taxon>Brevibacteriaceae</taxon>
        <taxon>Brevibacterium</taxon>
    </lineage>
</organism>
<feature type="region of interest" description="Disordered" evidence="1">
    <location>
        <begin position="157"/>
        <end position="195"/>
    </location>
</feature>
<feature type="compositionally biased region" description="Polar residues" evidence="1">
    <location>
        <begin position="10"/>
        <end position="55"/>
    </location>
</feature>
<dbReference type="RefSeq" id="WP_101619519.1">
    <property type="nucleotide sequence ID" value="NZ_FXZD01000003.1"/>
</dbReference>
<dbReference type="OrthoDB" id="5149478at2"/>